<name>Q8BZG3_MOUSE</name>
<protein>
    <submittedName>
        <fullName evidence="3">Uncharacterized protein</fullName>
    </submittedName>
</protein>
<proteinExistence type="evidence at transcript level"/>
<reference evidence="3" key="2">
    <citation type="journal article" date="2000" name="Genome Res.">
        <title>Normalization and subtraction of cap-trapper-selected cDNAs to prepare full-length cDNA libraries for rapid discovery of new genes.</title>
        <authorList>
            <person name="Carninci P."/>
            <person name="Shibata Y."/>
            <person name="Hayatsu N."/>
            <person name="Sugahara Y."/>
            <person name="Shibata K."/>
            <person name="Itoh M."/>
            <person name="Konno H."/>
            <person name="Okazaki Y."/>
            <person name="Muramatsu M."/>
            <person name="Hayashizaki Y."/>
        </authorList>
    </citation>
    <scope>NUCLEOTIDE SEQUENCE</scope>
    <source>
        <strain evidence="3">C57BL/6J</strain>
        <tissue evidence="3">Urinary bladder</tissue>
    </source>
</reference>
<evidence type="ECO:0000313" key="3">
    <source>
        <dbReference type="EMBL" id="BAC29061.1"/>
    </source>
</evidence>
<evidence type="ECO:0000256" key="1">
    <source>
        <dbReference type="SAM" id="MobiDB-lite"/>
    </source>
</evidence>
<organism evidence="3">
    <name type="scientific">Mus musculus</name>
    <name type="common">Mouse</name>
    <dbReference type="NCBI Taxonomy" id="10090"/>
    <lineage>
        <taxon>Eukaryota</taxon>
        <taxon>Metazoa</taxon>
        <taxon>Chordata</taxon>
        <taxon>Craniata</taxon>
        <taxon>Vertebrata</taxon>
        <taxon>Euteleostomi</taxon>
        <taxon>Mammalia</taxon>
        <taxon>Eutheria</taxon>
        <taxon>Euarchontoglires</taxon>
        <taxon>Glires</taxon>
        <taxon>Rodentia</taxon>
        <taxon>Myomorpha</taxon>
        <taxon>Muroidea</taxon>
        <taxon>Muridae</taxon>
        <taxon>Murinae</taxon>
        <taxon>Mus</taxon>
        <taxon>Mus</taxon>
    </lineage>
</organism>
<feature type="chain" id="PRO_5004307266" evidence="2">
    <location>
        <begin position="23"/>
        <end position="219"/>
    </location>
</feature>
<keyword evidence="2" id="KW-0732">Signal</keyword>
<sequence length="219" mass="21677">KWAVRRRLVLLFGVWAPGGAFSGGPPVQAALTQGRFAPGAPCACALPVPQGPQHGAGGVRVPEPKPAGSRLGGDAALRGRDGQTLAPPPGVSASQCRGPGPRHRRDCGRGERSPHSAAPAAGLLLHGLGEPCLPRVPVSGGSVALQPAFRALLHAPCRWPGSAFAGTGDAGEGRLGSAGIGVTLWVLGGRAGRASGAVPDLTVAGRPGGMRPADGVVGA</sequence>
<feature type="region of interest" description="Disordered" evidence="1">
    <location>
        <begin position="81"/>
        <end position="116"/>
    </location>
</feature>
<reference evidence="3" key="4">
    <citation type="journal article" date="2001" name="Nature">
        <title>Functional annotation of a full-length mouse cDNA collection.</title>
        <authorList>
            <consortium name="The RIKEN Genome Exploration Research Group Phase II Team and the FANTOM Consortium"/>
        </authorList>
    </citation>
    <scope>NUCLEOTIDE SEQUENCE</scope>
    <source>
        <strain evidence="3">C57BL/6J</strain>
        <tissue evidence="3">Urinary bladder</tissue>
    </source>
</reference>
<feature type="signal peptide" evidence="2">
    <location>
        <begin position="1"/>
        <end position="22"/>
    </location>
</feature>
<feature type="non-terminal residue" evidence="3">
    <location>
        <position position="1"/>
    </location>
</feature>
<reference evidence="3" key="3">
    <citation type="journal article" date="2000" name="Genome Res.">
        <title>RIKEN integrated sequence analysis (RISA) system--384-format sequencing pipeline with 384 multicapillary sequencer.</title>
        <authorList>
            <person name="Shibata K."/>
            <person name="Itoh M."/>
            <person name="Aizawa K."/>
            <person name="Nagaoka S."/>
            <person name="Sasaki N."/>
            <person name="Carninci P."/>
            <person name="Konno H."/>
            <person name="Akiyama J."/>
            <person name="Nishi K."/>
            <person name="Kitsunai T."/>
            <person name="Tashiro H."/>
            <person name="Itoh M."/>
            <person name="Sumi N."/>
            <person name="Ishii Y."/>
            <person name="Nakamura S."/>
            <person name="Hazama M."/>
            <person name="Nishine T."/>
            <person name="Harada A."/>
            <person name="Yamamoto R."/>
            <person name="Matsumoto H."/>
            <person name="Sakaguchi S."/>
            <person name="Ikegami T."/>
            <person name="Kashiwagi K."/>
            <person name="Fujiwake S."/>
            <person name="Inoue K."/>
            <person name="Togawa Y."/>
            <person name="Izawa M."/>
            <person name="Ohara E."/>
            <person name="Watahiki M."/>
            <person name="Yoneda Y."/>
            <person name="Ishikawa T."/>
            <person name="Ozawa K."/>
            <person name="Tanaka T."/>
            <person name="Matsuura S."/>
            <person name="Kawai J."/>
            <person name="Okazaki Y."/>
            <person name="Muramatsu M."/>
            <person name="Inoue Y."/>
            <person name="Kira A."/>
            <person name="Hayashizaki Y."/>
        </authorList>
    </citation>
    <scope>NUCLEOTIDE SEQUENCE</scope>
    <source>
        <strain evidence="3">C57BL/6J</strain>
        <tissue evidence="3">Urinary bladder</tissue>
    </source>
</reference>
<reference evidence="3" key="1">
    <citation type="journal article" date="1999" name="Methods Enzymol.">
        <title>High-efficiency full-length cDNA cloning.</title>
        <authorList>
            <person name="Carninci P."/>
            <person name="Hayashizaki Y."/>
        </authorList>
    </citation>
    <scope>NUCLEOTIDE SEQUENCE</scope>
    <source>
        <strain evidence="3">C57BL/6J</strain>
        <tissue evidence="3">Urinary bladder</tissue>
    </source>
</reference>
<reference evidence="3" key="7">
    <citation type="journal article" date="2005" name="Science">
        <title>The Transcriptional Landscape of the Mammalian Genome.</title>
        <authorList>
            <consortium name="The FANTOM Consortium"/>
            <consortium name="Riken Genome Exploration Research Group and Genome Science Group (Genome Network Project Core Group)"/>
        </authorList>
    </citation>
    <scope>NUCLEOTIDE SEQUENCE</scope>
    <source>
        <strain evidence="3">C57BL/6J</strain>
        <tissue evidence="3">Urinary bladder</tissue>
    </source>
</reference>
<dbReference type="AlphaFoldDB" id="Q8BZG3"/>
<dbReference type="EMBL" id="AK035426">
    <property type="protein sequence ID" value="BAC29061.1"/>
    <property type="molecule type" value="mRNA"/>
</dbReference>
<reference evidence="3" key="6">
    <citation type="journal article" date="2002" name="Nature">
        <title>Analysis of the mouse transcriptome based on functional annotation of 60,770 full-length cDNAs.</title>
        <authorList>
            <consortium name="The FANTOM Consortium and the RIKEN Genome Exploration Research Group Phase I and II Team"/>
        </authorList>
    </citation>
    <scope>NUCLEOTIDE SEQUENCE</scope>
    <source>
        <strain evidence="3">C57BL/6J</strain>
        <tissue evidence="3">Urinary bladder</tissue>
    </source>
</reference>
<evidence type="ECO:0000256" key="2">
    <source>
        <dbReference type="SAM" id="SignalP"/>
    </source>
</evidence>
<reference evidence="3" key="5">
    <citation type="submission" date="2001-07" db="EMBL/GenBank/DDBJ databases">
        <authorList>
            <person name="Adachi J."/>
            <person name="Aizawa K."/>
            <person name="Akimura T."/>
            <person name="Arakawa T."/>
            <person name="Bono H."/>
            <person name="Carninci P."/>
            <person name="Fukuda S."/>
            <person name="Furuno M."/>
            <person name="Hanagaki T."/>
            <person name="Hara A."/>
            <person name="Hashizume W."/>
            <person name="Hayashida K."/>
            <person name="Hayatsu N."/>
            <person name="Hiramoto K."/>
            <person name="Hiraoka T."/>
            <person name="Hirozane T."/>
            <person name="Hori F."/>
            <person name="Imotani K."/>
            <person name="Ishii Y."/>
            <person name="Itoh M."/>
            <person name="Kagawa I."/>
            <person name="Kasukawa T."/>
            <person name="Katoh H."/>
            <person name="Kawai J."/>
            <person name="Kojima Y."/>
            <person name="Kondo S."/>
            <person name="Konno H."/>
            <person name="Kouda M."/>
            <person name="Koya S."/>
            <person name="Kurihara C."/>
            <person name="Matsuyama T."/>
            <person name="Miyazaki A."/>
            <person name="Murata M."/>
            <person name="Nakamura M."/>
            <person name="Nishi K."/>
            <person name="Nomura K."/>
            <person name="Numazaki R."/>
            <person name="Ohno M."/>
            <person name="Ohsato N."/>
            <person name="Okazaki Y."/>
            <person name="Saito R."/>
            <person name="Saitoh H."/>
            <person name="Sakai C."/>
            <person name="Sakai K."/>
            <person name="Sakazume N."/>
            <person name="Sano H."/>
            <person name="Sasaki D."/>
            <person name="Shibata K."/>
            <person name="Shinagawa A."/>
            <person name="Shiraki T."/>
            <person name="Sogabe Y."/>
            <person name="Tagami M."/>
            <person name="Tagawa A."/>
            <person name="Takahashi F."/>
            <person name="Takaku-Akahira S."/>
            <person name="Takeda Y."/>
            <person name="Tanaka T."/>
            <person name="Tomaru A."/>
            <person name="Toya T."/>
            <person name="Yasunishi A."/>
            <person name="Muramatsu M."/>
            <person name="Hayashizaki Y."/>
        </authorList>
    </citation>
    <scope>NUCLEOTIDE SEQUENCE</scope>
    <source>
        <strain evidence="3">C57BL/6J</strain>
        <tissue evidence="3">Urinary bladder</tissue>
    </source>
</reference>
<reference evidence="3" key="8">
    <citation type="journal article" date="2005" name="Science">
        <title>Antisense Transcription in the Mammalian Transcriptome.</title>
        <authorList>
            <consortium name="RIKEN Genome Exploration Research Group and Genome Science Group (Genome Network Project Core Group) and the FANTOM Consortium"/>
        </authorList>
    </citation>
    <scope>NUCLEOTIDE SEQUENCE</scope>
    <source>
        <strain evidence="3">C57BL/6J</strain>
        <tissue evidence="3">Urinary bladder</tissue>
    </source>
</reference>
<accession>Q8BZG3</accession>